<reference evidence="1" key="1">
    <citation type="submission" date="2015-07" db="EMBL/GenBank/DDBJ databases">
        <title>MeaNS - Measles Nucleotide Surveillance Program.</title>
        <authorList>
            <person name="Tran T."/>
            <person name="Druce J."/>
        </authorList>
    </citation>
    <scope>NUCLEOTIDE SEQUENCE</scope>
    <source>
        <strain evidence="1">UCB-OBI-ISO-001</strain>
        <tissue evidence="1">Gonad</tissue>
    </source>
</reference>
<proteinExistence type="predicted"/>
<accession>A0A0L8HK00</accession>
<sequence length="258" mass="29635">MSCANNPTTRDTPDQHTRFYLHCGVEFIHSRTTVRASRIEYSVPEAYYVVFRKQRANTVLRRALLVNIGKKMTASATTLMNKVDLQCKTCKSTIIKKGMAALCNFKFPDEALKGTHDKSSSQPSADFRNQVDPQIDITKFRNMKLIVEFEDWKPKEDVFDLNSCTIEDLEEYDDFIRCVKKCWMTKNMFDLENVAVEKLKNGKPARGPIFCGNCYSKEKKSDPVEIIGWTNDYATLKPVYIMDDKLKKMKADASPVHT</sequence>
<organism evidence="1">
    <name type="scientific">Octopus bimaculoides</name>
    <name type="common">California two-spotted octopus</name>
    <dbReference type="NCBI Taxonomy" id="37653"/>
    <lineage>
        <taxon>Eukaryota</taxon>
        <taxon>Metazoa</taxon>
        <taxon>Spiralia</taxon>
        <taxon>Lophotrochozoa</taxon>
        <taxon>Mollusca</taxon>
        <taxon>Cephalopoda</taxon>
        <taxon>Coleoidea</taxon>
        <taxon>Octopodiformes</taxon>
        <taxon>Octopoda</taxon>
        <taxon>Incirrata</taxon>
        <taxon>Octopodidae</taxon>
        <taxon>Octopus</taxon>
    </lineage>
</organism>
<dbReference type="EMBL" id="KQ417945">
    <property type="protein sequence ID" value="KOF89551.1"/>
    <property type="molecule type" value="Genomic_DNA"/>
</dbReference>
<gene>
    <name evidence="1" type="ORF">OCBIM_22012836mg</name>
</gene>
<evidence type="ECO:0000313" key="1">
    <source>
        <dbReference type="EMBL" id="KOF89551.1"/>
    </source>
</evidence>
<protein>
    <submittedName>
        <fullName evidence="1">Uncharacterized protein</fullName>
    </submittedName>
</protein>
<name>A0A0L8HK00_OCTBM</name>
<dbReference type="AlphaFoldDB" id="A0A0L8HK00"/>